<feature type="compositionally biased region" description="Basic and acidic residues" evidence="1">
    <location>
        <begin position="37"/>
        <end position="48"/>
    </location>
</feature>
<evidence type="ECO:0000313" key="2">
    <source>
        <dbReference type="EMBL" id="MBD7943102.1"/>
    </source>
</evidence>
<sequence>MHSNPVDPNEMKRRRDLDEIASLNMVGEGCPDFDAEEDKKNEKKENTK</sequence>
<dbReference type="Proteomes" id="UP000640786">
    <property type="component" value="Unassembled WGS sequence"/>
</dbReference>
<feature type="compositionally biased region" description="Basic and acidic residues" evidence="1">
    <location>
        <begin position="9"/>
        <end position="18"/>
    </location>
</feature>
<evidence type="ECO:0008006" key="4">
    <source>
        <dbReference type="Google" id="ProtNLM"/>
    </source>
</evidence>
<comment type="caution">
    <text evidence="2">The sequence shown here is derived from an EMBL/GenBank/DDBJ whole genome shotgun (WGS) entry which is preliminary data.</text>
</comment>
<protein>
    <recommendedName>
        <fullName evidence="4">Multidrug ABC transporter ATPase</fullName>
    </recommendedName>
</protein>
<gene>
    <name evidence="2" type="ORF">H9650_03145</name>
</gene>
<dbReference type="EMBL" id="JACSQO010000001">
    <property type="protein sequence ID" value="MBD7943102.1"/>
    <property type="molecule type" value="Genomic_DNA"/>
</dbReference>
<accession>A0ABR8R6F2</accession>
<name>A0ABR8R6F2_9BACI</name>
<evidence type="ECO:0000313" key="3">
    <source>
        <dbReference type="Proteomes" id="UP000640786"/>
    </source>
</evidence>
<keyword evidence="3" id="KW-1185">Reference proteome</keyword>
<evidence type="ECO:0000256" key="1">
    <source>
        <dbReference type="SAM" id="MobiDB-lite"/>
    </source>
</evidence>
<feature type="region of interest" description="Disordered" evidence="1">
    <location>
        <begin position="1"/>
        <end position="48"/>
    </location>
</feature>
<dbReference type="RefSeq" id="WP_154311328.1">
    <property type="nucleotide sequence ID" value="NZ_JACSQO010000001.1"/>
</dbReference>
<proteinExistence type="predicted"/>
<organism evidence="2 3">
    <name type="scientific">Psychrobacillus faecigallinarum</name>
    <dbReference type="NCBI Taxonomy" id="2762235"/>
    <lineage>
        <taxon>Bacteria</taxon>
        <taxon>Bacillati</taxon>
        <taxon>Bacillota</taxon>
        <taxon>Bacilli</taxon>
        <taxon>Bacillales</taxon>
        <taxon>Bacillaceae</taxon>
        <taxon>Psychrobacillus</taxon>
    </lineage>
</organism>
<reference evidence="2 3" key="1">
    <citation type="submission" date="2020-08" db="EMBL/GenBank/DDBJ databases">
        <title>A Genomic Blueprint of the Chicken Gut Microbiome.</title>
        <authorList>
            <person name="Gilroy R."/>
            <person name="Ravi A."/>
            <person name="Getino M."/>
            <person name="Pursley I."/>
            <person name="Horton D.L."/>
            <person name="Alikhan N.-F."/>
            <person name="Baker D."/>
            <person name="Gharbi K."/>
            <person name="Hall N."/>
            <person name="Watson M."/>
            <person name="Adriaenssens E.M."/>
            <person name="Foster-Nyarko E."/>
            <person name="Jarju S."/>
            <person name="Secka A."/>
            <person name="Antonio M."/>
            <person name="Oren A."/>
            <person name="Chaudhuri R."/>
            <person name="La Ragione R.M."/>
            <person name="Hildebrand F."/>
            <person name="Pallen M.J."/>
        </authorList>
    </citation>
    <scope>NUCLEOTIDE SEQUENCE [LARGE SCALE GENOMIC DNA]</scope>
    <source>
        <strain evidence="2 3">Sa2BUA9</strain>
    </source>
</reference>